<evidence type="ECO:0000313" key="2">
    <source>
        <dbReference type="Proteomes" id="UP001166674"/>
    </source>
</evidence>
<name>A0AA41NCS3_SCICA</name>
<protein>
    <submittedName>
        <fullName evidence="1">Testis-expressed sequence 38 protein</fullName>
    </submittedName>
</protein>
<dbReference type="PANTHER" id="PTHR37362:SF1">
    <property type="entry name" value="TESTIS-EXPRESSED PROTEIN 38"/>
    <property type="match status" value="1"/>
</dbReference>
<evidence type="ECO:0000313" key="1">
    <source>
        <dbReference type="EMBL" id="MBZ3887990.1"/>
    </source>
</evidence>
<dbReference type="EMBL" id="JAATJV010420683">
    <property type="protein sequence ID" value="MBZ3887990.1"/>
    <property type="molecule type" value="Genomic_DNA"/>
</dbReference>
<dbReference type="PANTHER" id="PTHR37362">
    <property type="entry name" value="TESTIS-EXPRESSED PROTEIN 38"/>
    <property type="match status" value="1"/>
</dbReference>
<gene>
    <name evidence="1" type="ORF">SUZIE_195715</name>
</gene>
<dbReference type="InterPro" id="IPR031677">
    <property type="entry name" value="TEX38"/>
</dbReference>
<dbReference type="AlphaFoldDB" id="A0AA41NCS3"/>
<dbReference type="Pfam" id="PF15834">
    <property type="entry name" value="THEG4"/>
    <property type="match status" value="1"/>
</dbReference>
<accession>A0AA41NCS3</accession>
<reference evidence="1" key="1">
    <citation type="submission" date="2020-03" db="EMBL/GenBank/DDBJ databases">
        <title>Studies in the Genomics of Life Span.</title>
        <authorList>
            <person name="Glass D."/>
        </authorList>
    </citation>
    <scope>NUCLEOTIDE SEQUENCE</scope>
    <source>
        <strain evidence="1">SUZIE</strain>
        <tissue evidence="1">Muscle</tissue>
    </source>
</reference>
<proteinExistence type="predicted"/>
<sequence length="102" mass="11476">MDYGLRGIICRVETPVAMQAVLVVSGQPVSNPMTQRQTNSPFPNPIFQEMPFVPPLHNMPLMLDHTVSYPLHIYTERNVHLPFPSHSGPGMNCFNAKLLLHI</sequence>
<organism evidence="1 2">
    <name type="scientific">Sciurus carolinensis</name>
    <name type="common">Eastern gray squirrel</name>
    <dbReference type="NCBI Taxonomy" id="30640"/>
    <lineage>
        <taxon>Eukaryota</taxon>
        <taxon>Metazoa</taxon>
        <taxon>Chordata</taxon>
        <taxon>Craniata</taxon>
        <taxon>Vertebrata</taxon>
        <taxon>Euteleostomi</taxon>
        <taxon>Mammalia</taxon>
        <taxon>Eutheria</taxon>
        <taxon>Euarchontoglires</taxon>
        <taxon>Glires</taxon>
        <taxon>Rodentia</taxon>
        <taxon>Sciuromorpha</taxon>
        <taxon>Sciuridae</taxon>
        <taxon>Sciurinae</taxon>
        <taxon>Sciurini</taxon>
        <taxon>Sciurus</taxon>
    </lineage>
</organism>
<dbReference type="Proteomes" id="UP001166674">
    <property type="component" value="Unassembled WGS sequence"/>
</dbReference>
<keyword evidence="2" id="KW-1185">Reference proteome</keyword>
<comment type="caution">
    <text evidence="1">The sequence shown here is derived from an EMBL/GenBank/DDBJ whole genome shotgun (WGS) entry which is preliminary data.</text>
</comment>